<evidence type="ECO:0000313" key="2">
    <source>
        <dbReference type="EMBL" id="SAM83820.1"/>
    </source>
</evidence>
<comment type="similarity">
    <text evidence="1">Belongs to the asaB hydroxylase/desaturase family.</text>
</comment>
<organism evidence="2 3">
    <name type="scientific">Ustilago bromivora</name>
    <dbReference type="NCBI Taxonomy" id="307758"/>
    <lineage>
        <taxon>Eukaryota</taxon>
        <taxon>Fungi</taxon>
        <taxon>Dikarya</taxon>
        <taxon>Basidiomycota</taxon>
        <taxon>Ustilaginomycotina</taxon>
        <taxon>Ustilaginomycetes</taxon>
        <taxon>Ustilaginales</taxon>
        <taxon>Ustilaginaceae</taxon>
        <taxon>Ustilago</taxon>
    </lineage>
</organism>
<proteinExistence type="inferred from homology"/>
<dbReference type="PANTHER" id="PTHR34598:SF3">
    <property type="entry name" value="OXIDOREDUCTASE AN1597"/>
    <property type="match status" value="1"/>
</dbReference>
<sequence length="347" mass="38646">MTVEVSETQSSKSDNGTVWGELLFTYSNDELDHNPDTYLKLQTPHRERPKRTAWKQLHSLRPEIESLRPCSDSKKLLDARTGLARRGFAAIPHHSQVLAEQGIDSQHDYSLLIEENQKLMKQITGADEIIVWNTVKRDSTASTSASLADNFEHQRGPQGVVSRFDKPIEPPALFAHIDQDPSYGAKVCSMAIAGTPSLLPESSTIDPSEAIEKDLAKGYSRTMIINLWRPVGGTVYDKPLAVADYRSLSQASLPLHANPFGCGYDIHAHAKQEWHFIPHQTNDGVLVFKCYDSLSLRQQDQPPLNGEAEALYGAHCAVTRLKGDYPAPPPDAPPRKSAEFRFVAVWR</sequence>
<dbReference type="InterPro" id="IPR044053">
    <property type="entry name" value="AsaB-like"/>
</dbReference>
<dbReference type="NCBIfam" id="NF041278">
    <property type="entry name" value="CmcJ_NvfI_EfuI"/>
    <property type="match status" value="1"/>
</dbReference>
<dbReference type="OrthoDB" id="412788at2759"/>
<dbReference type="GO" id="GO:0016491">
    <property type="term" value="F:oxidoreductase activity"/>
    <property type="evidence" value="ECO:0007669"/>
    <property type="project" value="InterPro"/>
</dbReference>
<dbReference type="PANTHER" id="PTHR34598">
    <property type="entry name" value="BLL6449 PROTEIN"/>
    <property type="match status" value="1"/>
</dbReference>
<protein>
    <submittedName>
        <fullName evidence="2">Uncharacterized protein</fullName>
    </submittedName>
</protein>
<dbReference type="EMBL" id="LT558127">
    <property type="protein sequence ID" value="SAM83820.1"/>
    <property type="molecule type" value="Genomic_DNA"/>
</dbReference>
<accession>A0A1K0G806</accession>
<reference evidence="3" key="1">
    <citation type="submission" date="2016-04" db="EMBL/GenBank/DDBJ databases">
        <authorList>
            <person name="Guldener U."/>
            <person name="Guldener U."/>
        </authorList>
    </citation>
    <scope>NUCLEOTIDE SEQUENCE [LARGE SCALE GENOMIC DNA]</scope>
    <source>
        <strain evidence="3">UB2112</strain>
    </source>
</reference>
<dbReference type="Proteomes" id="UP000179920">
    <property type="component" value="Chromosome XI"/>
</dbReference>
<dbReference type="AlphaFoldDB" id="A0A1K0G806"/>
<gene>
    <name evidence="2" type="ORF">UBRO_20064</name>
</gene>
<evidence type="ECO:0000313" key="3">
    <source>
        <dbReference type="Proteomes" id="UP000179920"/>
    </source>
</evidence>
<evidence type="ECO:0000256" key="1">
    <source>
        <dbReference type="ARBA" id="ARBA00023604"/>
    </source>
</evidence>
<name>A0A1K0G806_9BASI</name>